<dbReference type="PROSITE" id="PS51898">
    <property type="entry name" value="TYR_RECOMBINASE"/>
    <property type="match status" value="1"/>
</dbReference>
<sequence>MPIYSWNESIKRSFVHALQLRGYSKKTIKAYCSQVHRFDAFVQQQNNGMDHEKMIQSYSLHLLHRKCSHSYVNQALSAIKFYAHKVLLHEETVSYVRPKKEKKLPNVLSMNEVMLILKALHNLKHRAILYLTYSSGLRVGEVVRLKTQDIDFERKTLRVSQGKGRKDRLTLLSDTAIDIVQPYLQQEKPEMWMFPGQHPERHITERTVQKVFEQARAVSGIQKKVSIHALRHSFATHLLESGIDIRFIQELLGHQSVRTTERYTHVSVKDIRMIKSPLDQMEEESYTWLLKMCSRSS</sequence>
<dbReference type="GO" id="GO:0006310">
    <property type="term" value="P:DNA recombination"/>
    <property type="evidence" value="ECO:0007669"/>
    <property type="project" value="UniProtKB-KW"/>
</dbReference>
<dbReference type="SUPFAM" id="SSF56349">
    <property type="entry name" value="DNA breaking-rejoining enzymes"/>
    <property type="match status" value="1"/>
</dbReference>
<dbReference type="Gene3D" id="1.10.443.10">
    <property type="entry name" value="Intergrase catalytic core"/>
    <property type="match status" value="1"/>
</dbReference>
<dbReference type="PANTHER" id="PTHR30349:SF64">
    <property type="entry name" value="PROPHAGE INTEGRASE INTD-RELATED"/>
    <property type="match status" value="1"/>
</dbReference>
<dbReference type="Proteomes" id="UP000076796">
    <property type="component" value="Unassembled WGS sequence"/>
</dbReference>
<keyword evidence="2" id="KW-0229">DNA integration</keyword>
<evidence type="ECO:0000256" key="3">
    <source>
        <dbReference type="ARBA" id="ARBA00023125"/>
    </source>
</evidence>
<keyword evidence="4" id="KW-0233">DNA recombination</keyword>
<evidence type="ECO:0000256" key="4">
    <source>
        <dbReference type="ARBA" id="ARBA00023172"/>
    </source>
</evidence>
<dbReference type="PANTHER" id="PTHR30349">
    <property type="entry name" value="PHAGE INTEGRASE-RELATED"/>
    <property type="match status" value="1"/>
</dbReference>
<dbReference type="InterPro" id="IPR010998">
    <property type="entry name" value="Integrase_recombinase_N"/>
</dbReference>
<proteinExistence type="inferred from homology"/>
<gene>
    <name evidence="6" type="ORF">AWU65_21980</name>
</gene>
<dbReference type="Pfam" id="PF13495">
    <property type="entry name" value="Phage_int_SAM_4"/>
    <property type="match status" value="1"/>
</dbReference>
<name>A0A163ML89_9BACL</name>
<evidence type="ECO:0000259" key="5">
    <source>
        <dbReference type="PROSITE" id="PS51898"/>
    </source>
</evidence>
<dbReference type="GO" id="GO:0015074">
    <property type="term" value="P:DNA integration"/>
    <property type="evidence" value="ECO:0007669"/>
    <property type="project" value="UniProtKB-KW"/>
</dbReference>
<dbReference type="EMBL" id="LWMH01000001">
    <property type="protein sequence ID" value="KZS49176.1"/>
    <property type="molecule type" value="Genomic_DNA"/>
</dbReference>
<feature type="domain" description="Tyr recombinase" evidence="5">
    <location>
        <begin position="103"/>
        <end position="276"/>
    </location>
</feature>
<dbReference type="InterPro" id="IPR004107">
    <property type="entry name" value="Integrase_SAM-like_N"/>
</dbReference>
<evidence type="ECO:0000313" key="6">
    <source>
        <dbReference type="EMBL" id="KZS49176.1"/>
    </source>
</evidence>
<dbReference type="InterPro" id="IPR013762">
    <property type="entry name" value="Integrase-like_cat_sf"/>
</dbReference>
<dbReference type="InterPro" id="IPR002104">
    <property type="entry name" value="Integrase_catalytic"/>
</dbReference>
<comment type="caution">
    <text evidence="6">The sequence shown here is derived from an EMBL/GenBank/DDBJ whole genome shotgun (WGS) entry which is preliminary data.</text>
</comment>
<keyword evidence="7" id="KW-1185">Reference proteome</keyword>
<comment type="similarity">
    <text evidence="1">Belongs to the 'phage' integrase family.</text>
</comment>
<dbReference type="InterPro" id="IPR050090">
    <property type="entry name" value="Tyrosine_recombinase_XerCD"/>
</dbReference>
<dbReference type="NCBIfam" id="NF040815">
    <property type="entry name" value="recomb_XerA_Arch"/>
    <property type="match status" value="1"/>
</dbReference>
<dbReference type="Gene3D" id="1.10.150.130">
    <property type="match status" value="1"/>
</dbReference>
<dbReference type="GO" id="GO:0003677">
    <property type="term" value="F:DNA binding"/>
    <property type="evidence" value="ECO:0007669"/>
    <property type="project" value="UniProtKB-KW"/>
</dbReference>
<evidence type="ECO:0000313" key="7">
    <source>
        <dbReference type="Proteomes" id="UP000076796"/>
    </source>
</evidence>
<protein>
    <submittedName>
        <fullName evidence="6">Integrase</fullName>
    </submittedName>
</protein>
<accession>A0A163ML89</accession>
<reference evidence="6" key="1">
    <citation type="journal article" date="2016" name="Genome Announc.">
        <title>Draft genomes of two strains of Paenibacillus glucanolyticus with capability to degrade lignocellulose.</title>
        <authorList>
            <person name="Mathews S.L."/>
            <person name="Pawlak J."/>
            <person name="Grunden A.M."/>
        </authorList>
    </citation>
    <scope>NUCLEOTIDE SEQUENCE [LARGE SCALE GENOMIC DNA]</scope>
    <source>
        <strain evidence="6">SLM1</strain>
    </source>
</reference>
<evidence type="ECO:0000256" key="2">
    <source>
        <dbReference type="ARBA" id="ARBA00022908"/>
    </source>
</evidence>
<dbReference type="AlphaFoldDB" id="A0A163ML89"/>
<keyword evidence="3" id="KW-0238">DNA-binding</keyword>
<dbReference type="Pfam" id="PF00589">
    <property type="entry name" value="Phage_integrase"/>
    <property type="match status" value="1"/>
</dbReference>
<dbReference type="InterPro" id="IPR011010">
    <property type="entry name" value="DNA_brk_join_enz"/>
</dbReference>
<organism evidence="6 7">
    <name type="scientific">Paenibacillus glucanolyticus</name>
    <dbReference type="NCBI Taxonomy" id="59843"/>
    <lineage>
        <taxon>Bacteria</taxon>
        <taxon>Bacillati</taxon>
        <taxon>Bacillota</taxon>
        <taxon>Bacilli</taxon>
        <taxon>Bacillales</taxon>
        <taxon>Paenibacillaceae</taxon>
        <taxon>Paenibacillus</taxon>
    </lineage>
</organism>
<evidence type="ECO:0000256" key="1">
    <source>
        <dbReference type="ARBA" id="ARBA00008857"/>
    </source>
</evidence>